<keyword evidence="1" id="KW-1133">Transmembrane helix</keyword>
<dbReference type="Proteomes" id="UP000565078">
    <property type="component" value="Unassembled WGS sequence"/>
</dbReference>
<proteinExistence type="predicted"/>
<dbReference type="EMBL" id="DUGC01000052">
    <property type="protein sequence ID" value="HIH09643.1"/>
    <property type="molecule type" value="Genomic_DNA"/>
</dbReference>
<feature type="transmembrane region" description="Helical" evidence="1">
    <location>
        <begin position="81"/>
        <end position="114"/>
    </location>
</feature>
<reference evidence="3" key="1">
    <citation type="journal article" date="2020" name="bioRxiv">
        <title>A rank-normalized archaeal taxonomy based on genome phylogeny resolves widespread incomplete and uneven classifications.</title>
        <authorList>
            <person name="Rinke C."/>
            <person name="Chuvochina M."/>
            <person name="Mussig A.J."/>
            <person name="Chaumeil P.-A."/>
            <person name="Waite D.W."/>
            <person name="Whitman W.B."/>
            <person name="Parks D.H."/>
            <person name="Hugenholtz P."/>
        </authorList>
    </citation>
    <scope>NUCLEOTIDE SEQUENCE [LARGE SCALE GENOMIC DNA]</scope>
</reference>
<name>A0A7J4IVT9_9ARCH</name>
<dbReference type="AlphaFoldDB" id="A0A7J4IVT9"/>
<feature type="transmembrane region" description="Helical" evidence="1">
    <location>
        <begin position="164"/>
        <end position="183"/>
    </location>
</feature>
<protein>
    <submittedName>
        <fullName evidence="2">Uncharacterized protein</fullName>
    </submittedName>
</protein>
<sequence length="184" mass="19347">MAKNEFQYANDFCEKFPFLNLPQSSIVVALSVAALVMPVFFHSQSFPNQLIVGTVVNTLLALCALFLTFRNSLPVILIPSIAALISGYVFGSFTIFLAFLIPFIWAGNALYVYAIKRLAVAGKTNYGISVIAASFLKAALIGGATLVLVSIGVVPAALLVPMGVVQFATAVVGGLVAGAALFVK</sequence>
<keyword evidence="1" id="KW-0472">Membrane</keyword>
<evidence type="ECO:0000313" key="3">
    <source>
        <dbReference type="Proteomes" id="UP000565078"/>
    </source>
</evidence>
<feature type="transmembrane region" description="Helical" evidence="1">
    <location>
        <begin position="24"/>
        <end position="43"/>
    </location>
</feature>
<keyword evidence="1" id="KW-0812">Transmembrane</keyword>
<accession>A0A7J4IVT9</accession>
<comment type="caution">
    <text evidence="2">The sequence shown here is derived from an EMBL/GenBank/DDBJ whole genome shotgun (WGS) entry which is preliminary data.</text>
</comment>
<organism evidence="2 3">
    <name type="scientific">Candidatus Iainarchaeum sp</name>
    <dbReference type="NCBI Taxonomy" id="3101447"/>
    <lineage>
        <taxon>Archaea</taxon>
        <taxon>Candidatus Iainarchaeota</taxon>
        <taxon>Candidatus Iainarchaeia</taxon>
        <taxon>Candidatus Iainarchaeales</taxon>
        <taxon>Candidatus Iainarchaeaceae</taxon>
        <taxon>Candidatus Iainarchaeum</taxon>
    </lineage>
</organism>
<feature type="transmembrane region" description="Helical" evidence="1">
    <location>
        <begin position="135"/>
        <end position="158"/>
    </location>
</feature>
<evidence type="ECO:0000313" key="2">
    <source>
        <dbReference type="EMBL" id="HIH09643.1"/>
    </source>
</evidence>
<gene>
    <name evidence="2" type="ORF">HA254_03140</name>
</gene>
<evidence type="ECO:0000256" key="1">
    <source>
        <dbReference type="SAM" id="Phobius"/>
    </source>
</evidence>
<feature type="transmembrane region" description="Helical" evidence="1">
    <location>
        <begin position="50"/>
        <end position="69"/>
    </location>
</feature>